<keyword evidence="2" id="KW-1185">Reference proteome</keyword>
<dbReference type="Pfam" id="PF04630">
    <property type="entry name" value="Phage_TTP_1"/>
    <property type="match status" value="1"/>
</dbReference>
<gene>
    <name evidence="1" type="ordered locus">Clocel_2431</name>
</gene>
<accession>D9SQ08</accession>
<dbReference type="InterPro" id="IPR006490">
    <property type="entry name" value="Maj_tail_phi13"/>
</dbReference>
<dbReference type="AlphaFoldDB" id="D9SQ08"/>
<organism evidence="1 2">
    <name type="scientific">Clostridium cellulovorans (strain ATCC 35296 / DSM 3052 / OCM 3 / 743B)</name>
    <dbReference type="NCBI Taxonomy" id="573061"/>
    <lineage>
        <taxon>Bacteria</taxon>
        <taxon>Bacillati</taxon>
        <taxon>Bacillota</taxon>
        <taxon>Clostridia</taxon>
        <taxon>Eubacteriales</taxon>
        <taxon>Clostridiaceae</taxon>
        <taxon>Clostridium</taxon>
    </lineage>
</organism>
<reference evidence="1 2" key="1">
    <citation type="submission" date="2010-08" db="EMBL/GenBank/DDBJ databases">
        <title>Complete sequence of Clostridium cellulovorans 743B.</title>
        <authorList>
            <consortium name="US DOE Joint Genome Institute"/>
            <person name="Lucas S."/>
            <person name="Copeland A."/>
            <person name="Lapidus A."/>
            <person name="Cheng J.-F."/>
            <person name="Bruce D."/>
            <person name="Goodwin L."/>
            <person name="Pitluck S."/>
            <person name="Chertkov O."/>
            <person name="Detter J.C."/>
            <person name="Han C."/>
            <person name="Tapia R."/>
            <person name="Land M."/>
            <person name="Hauser L."/>
            <person name="Chang Y.-J."/>
            <person name="Jeffries C."/>
            <person name="Kyrpides N."/>
            <person name="Ivanova N."/>
            <person name="Mikhailova N."/>
            <person name="Hemme C.L."/>
            <person name="Woyke T."/>
        </authorList>
    </citation>
    <scope>NUCLEOTIDE SEQUENCE [LARGE SCALE GENOMIC DNA]</scope>
    <source>
        <strain evidence="2">ATCC 35296 / DSM 3052 / OCM 3 / 743B</strain>
    </source>
</reference>
<dbReference type="KEGG" id="ccb:Clocel_2431"/>
<protein>
    <submittedName>
        <fullName evidence="1">Phage major tail protein, phi13 family</fullName>
    </submittedName>
</protein>
<evidence type="ECO:0000313" key="1">
    <source>
        <dbReference type="EMBL" id="ADL52144.1"/>
    </source>
</evidence>
<dbReference type="OrthoDB" id="9780018at2"/>
<sequence>MSNKVRYGLSNLHIAFRKADGTYEIPIKVEGVVGYSPEPAGDSVEFYADNRLYYSATANNGYTADLECALIPDEILARMIGSVIDANGGLLELSNGEQAEFAILAQVDGDVRNRRFVYYSCKASRPKQEHKTTEKTKEPTTETLSVTIAPTIISGKSAVKYTLELNDTNAEIYNSFFDKVYIAA</sequence>
<dbReference type="HOGENOM" id="CLU_099000_0_0_9"/>
<dbReference type="RefSeq" id="WP_010074657.1">
    <property type="nucleotide sequence ID" value="NC_014393.1"/>
</dbReference>
<proteinExistence type="predicted"/>
<evidence type="ECO:0000313" key="2">
    <source>
        <dbReference type="Proteomes" id="UP000002730"/>
    </source>
</evidence>
<name>D9SQ08_CLOC7</name>
<dbReference type="InterPro" id="IPR006724">
    <property type="entry name" value="Phage_TTP"/>
</dbReference>
<dbReference type="STRING" id="573061.Clocel_2431"/>
<dbReference type="eggNOG" id="ENOG502Z7JU">
    <property type="taxonomic scope" value="Bacteria"/>
</dbReference>
<dbReference type="EMBL" id="CP002160">
    <property type="protein sequence ID" value="ADL52144.1"/>
    <property type="molecule type" value="Genomic_DNA"/>
</dbReference>
<dbReference type="Proteomes" id="UP000002730">
    <property type="component" value="Chromosome"/>
</dbReference>
<dbReference type="NCBIfam" id="TIGR01603">
    <property type="entry name" value="maj_tail_phi13"/>
    <property type="match status" value="1"/>
</dbReference>